<dbReference type="AlphaFoldDB" id="A0A7R9QKU4"/>
<evidence type="ECO:0008006" key="3">
    <source>
        <dbReference type="Google" id="ProtNLM"/>
    </source>
</evidence>
<name>A0A7R9QKU4_9ACAR</name>
<gene>
    <name evidence="1" type="ORF">OSB1V03_LOCUS22558</name>
</gene>
<keyword evidence="2" id="KW-1185">Reference proteome</keyword>
<accession>A0A7R9QKU4</accession>
<evidence type="ECO:0000313" key="1">
    <source>
        <dbReference type="EMBL" id="CAD7649794.1"/>
    </source>
</evidence>
<dbReference type="Gene3D" id="2.10.109.10">
    <property type="entry name" value="Umud Fragment, subunit A"/>
    <property type="match status" value="1"/>
</dbReference>
<dbReference type="Proteomes" id="UP000759131">
    <property type="component" value="Unassembled WGS sequence"/>
</dbReference>
<sequence length="88" mass="9830">VLIVSTGDTVVTRPRYKHRSVVVPKGHCWVEGDNADKSMDSFNQYVWMRAVGTDICDMSVHNMAAEEVDQSGDRDAYGSVDCYVSQRS</sequence>
<dbReference type="EMBL" id="CAJPIZ010049121">
    <property type="protein sequence ID" value="CAG2122612.1"/>
    <property type="molecule type" value="Genomic_DNA"/>
</dbReference>
<evidence type="ECO:0000313" key="2">
    <source>
        <dbReference type="Proteomes" id="UP000759131"/>
    </source>
</evidence>
<dbReference type="InterPro" id="IPR036286">
    <property type="entry name" value="LexA/Signal_pep-like_sf"/>
</dbReference>
<protein>
    <recommendedName>
        <fullName evidence="3">Mitochondrial inner membrane protease subunit 2</fullName>
    </recommendedName>
</protein>
<dbReference type="OrthoDB" id="9996127at2759"/>
<feature type="non-terminal residue" evidence="1">
    <location>
        <position position="88"/>
    </location>
</feature>
<organism evidence="1">
    <name type="scientific">Medioppia subpectinata</name>
    <dbReference type="NCBI Taxonomy" id="1979941"/>
    <lineage>
        <taxon>Eukaryota</taxon>
        <taxon>Metazoa</taxon>
        <taxon>Ecdysozoa</taxon>
        <taxon>Arthropoda</taxon>
        <taxon>Chelicerata</taxon>
        <taxon>Arachnida</taxon>
        <taxon>Acari</taxon>
        <taxon>Acariformes</taxon>
        <taxon>Sarcoptiformes</taxon>
        <taxon>Oribatida</taxon>
        <taxon>Brachypylina</taxon>
        <taxon>Oppioidea</taxon>
        <taxon>Oppiidae</taxon>
        <taxon>Medioppia</taxon>
    </lineage>
</organism>
<reference evidence="1" key="1">
    <citation type="submission" date="2020-11" db="EMBL/GenBank/DDBJ databases">
        <authorList>
            <person name="Tran Van P."/>
        </authorList>
    </citation>
    <scope>NUCLEOTIDE SEQUENCE</scope>
</reference>
<feature type="non-terminal residue" evidence="1">
    <location>
        <position position="1"/>
    </location>
</feature>
<proteinExistence type="predicted"/>
<dbReference type="SUPFAM" id="SSF51306">
    <property type="entry name" value="LexA/Signal peptidase"/>
    <property type="match status" value="1"/>
</dbReference>
<dbReference type="EMBL" id="OC903696">
    <property type="protein sequence ID" value="CAD7649794.1"/>
    <property type="molecule type" value="Genomic_DNA"/>
</dbReference>